<accession>A0AAD7JIN7</accession>
<protein>
    <submittedName>
        <fullName evidence="1">Uncharacterized protein</fullName>
    </submittedName>
</protein>
<sequence length="306" mass="34220">MADLMLDGYTCSGNREGLINKLKPRIPQAEHRTQNASTLAAREGRLSPSKAEAVGGHESYRQLLNCPTLEKEKQEEREHNNETGRAMMAERNYRLYLPVTRHGNAGEFTIGISMEPQGVPTRLLMVTRCMVYRYRNVPSLCKTKSCLVCENWRGGGKIAEAVVGLLECAQSSRNKIMPRVRKLVNQAKICWSVPSLRGTKSCLVCENWRGWGKIAEAVVGLLECAKSSWNKIMPHVRKLVNQAKTCWKVPSLRKTKSCLVCENWRGGGKIAEAVVGGRKIAEVVVECVWEEAAKDTRRALIIALEI</sequence>
<proteinExistence type="predicted"/>
<organism evidence="1 2">
    <name type="scientific">Mycena metata</name>
    <dbReference type="NCBI Taxonomy" id="1033252"/>
    <lineage>
        <taxon>Eukaryota</taxon>
        <taxon>Fungi</taxon>
        <taxon>Dikarya</taxon>
        <taxon>Basidiomycota</taxon>
        <taxon>Agaricomycotina</taxon>
        <taxon>Agaricomycetes</taxon>
        <taxon>Agaricomycetidae</taxon>
        <taxon>Agaricales</taxon>
        <taxon>Marasmiineae</taxon>
        <taxon>Mycenaceae</taxon>
        <taxon>Mycena</taxon>
    </lineage>
</organism>
<dbReference type="Proteomes" id="UP001215598">
    <property type="component" value="Unassembled WGS sequence"/>
</dbReference>
<reference evidence="1" key="1">
    <citation type="submission" date="2023-03" db="EMBL/GenBank/DDBJ databases">
        <title>Massive genome expansion in bonnet fungi (Mycena s.s.) driven by repeated elements and novel gene families across ecological guilds.</title>
        <authorList>
            <consortium name="Lawrence Berkeley National Laboratory"/>
            <person name="Harder C.B."/>
            <person name="Miyauchi S."/>
            <person name="Viragh M."/>
            <person name="Kuo A."/>
            <person name="Thoen E."/>
            <person name="Andreopoulos B."/>
            <person name="Lu D."/>
            <person name="Skrede I."/>
            <person name="Drula E."/>
            <person name="Henrissat B."/>
            <person name="Morin E."/>
            <person name="Kohler A."/>
            <person name="Barry K."/>
            <person name="LaButti K."/>
            <person name="Morin E."/>
            <person name="Salamov A."/>
            <person name="Lipzen A."/>
            <person name="Mereny Z."/>
            <person name="Hegedus B."/>
            <person name="Baldrian P."/>
            <person name="Stursova M."/>
            <person name="Weitz H."/>
            <person name="Taylor A."/>
            <person name="Grigoriev I.V."/>
            <person name="Nagy L.G."/>
            <person name="Martin F."/>
            <person name="Kauserud H."/>
        </authorList>
    </citation>
    <scope>NUCLEOTIDE SEQUENCE</scope>
    <source>
        <strain evidence="1">CBHHK182m</strain>
    </source>
</reference>
<dbReference type="EMBL" id="JARKIB010000025">
    <property type="protein sequence ID" value="KAJ7765647.1"/>
    <property type="molecule type" value="Genomic_DNA"/>
</dbReference>
<name>A0AAD7JIN7_9AGAR</name>
<keyword evidence="2" id="KW-1185">Reference proteome</keyword>
<gene>
    <name evidence="1" type="ORF">B0H16DRAFT_1454216</name>
</gene>
<comment type="caution">
    <text evidence="1">The sequence shown here is derived from an EMBL/GenBank/DDBJ whole genome shotgun (WGS) entry which is preliminary data.</text>
</comment>
<evidence type="ECO:0000313" key="1">
    <source>
        <dbReference type="EMBL" id="KAJ7765647.1"/>
    </source>
</evidence>
<dbReference type="AlphaFoldDB" id="A0AAD7JIN7"/>
<evidence type="ECO:0000313" key="2">
    <source>
        <dbReference type="Proteomes" id="UP001215598"/>
    </source>
</evidence>